<evidence type="ECO:0000256" key="1">
    <source>
        <dbReference type="SAM" id="Phobius"/>
    </source>
</evidence>
<proteinExistence type="predicted"/>
<accession>A0ABV6XXZ3</accession>
<keyword evidence="1" id="KW-0472">Membrane</keyword>
<name>A0ABV6XXZ3_9ACTN</name>
<keyword evidence="1" id="KW-1133">Transmembrane helix</keyword>
<dbReference type="InterPro" id="IPR040884">
    <property type="entry name" value="SLATT_1"/>
</dbReference>
<dbReference type="RefSeq" id="WP_380568193.1">
    <property type="nucleotide sequence ID" value="NZ_JBEUKS010000015.1"/>
</dbReference>
<feature type="domain" description="SMODS and SLOG-associating 2TM effector" evidence="2">
    <location>
        <begin position="49"/>
        <end position="95"/>
    </location>
</feature>
<evidence type="ECO:0000259" key="2">
    <source>
        <dbReference type="Pfam" id="PF18181"/>
    </source>
</evidence>
<evidence type="ECO:0000313" key="4">
    <source>
        <dbReference type="Proteomes" id="UP001592581"/>
    </source>
</evidence>
<organism evidence="3 4">
    <name type="scientific">Streptacidiphilus jeojiensis</name>
    <dbReference type="NCBI Taxonomy" id="3229225"/>
    <lineage>
        <taxon>Bacteria</taxon>
        <taxon>Bacillati</taxon>
        <taxon>Actinomycetota</taxon>
        <taxon>Actinomycetes</taxon>
        <taxon>Kitasatosporales</taxon>
        <taxon>Streptomycetaceae</taxon>
        <taxon>Streptacidiphilus</taxon>
    </lineage>
</organism>
<sequence length="108" mass="12068">MDEGFLAELGEVLVTYRGHGVVSDGAWPAVTGEMRRLRVLSLVERRTLYLQERVRARVVWYRSKVDDFTSRSNIWSLVTIGAILLGLPLAVLQFPDVPSRTPRSSGPG</sequence>
<feature type="transmembrane region" description="Helical" evidence="1">
    <location>
        <begin position="74"/>
        <end position="94"/>
    </location>
</feature>
<reference evidence="3 4" key="1">
    <citation type="submission" date="2024-06" db="EMBL/GenBank/DDBJ databases">
        <authorList>
            <person name="Lee S.D."/>
        </authorList>
    </citation>
    <scope>NUCLEOTIDE SEQUENCE [LARGE SCALE GENOMIC DNA]</scope>
    <source>
        <strain evidence="3 4">N1-10</strain>
    </source>
</reference>
<evidence type="ECO:0000313" key="3">
    <source>
        <dbReference type="EMBL" id="MFC1443141.1"/>
    </source>
</evidence>
<gene>
    <name evidence="3" type="ORF">ABUW04_33385</name>
</gene>
<comment type="caution">
    <text evidence="3">The sequence shown here is derived from an EMBL/GenBank/DDBJ whole genome shotgun (WGS) entry which is preliminary data.</text>
</comment>
<protein>
    <recommendedName>
        <fullName evidence="2">SMODS and SLOG-associating 2TM effector domain-containing protein</fullName>
    </recommendedName>
</protein>
<dbReference type="EMBL" id="JBEUKS010000015">
    <property type="protein sequence ID" value="MFC1443141.1"/>
    <property type="molecule type" value="Genomic_DNA"/>
</dbReference>
<dbReference type="Proteomes" id="UP001592581">
    <property type="component" value="Unassembled WGS sequence"/>
</dbReference>
<dbReference type="Pfam" id="PF18181">
    <property type="entry name" value="SLATT_1"/>
    <property type="match status" value="1"/>
</dbReference>
<keyword evidence="1" id="KW-0812">Transmembrane</keyword>
<keyword evidence="4" id="KW-1185">Reference proteome</keyword>